<gene>
    <name evidence="2" type="ORF">ACFSCX_13660</name>
</gene>
<sequence length="183" mass="21398">MGDLNNKLKVLETKRLRLRRITSDDLNDMFEYGSNEDVSEFVSWNTHQSISDTKNFLDFVLKQYEEEKNLFWGIEYKNEKKLIGTIDFVSLSTKHKIGEIGYVLSKEYWGKGIMTEAAGEVINYGFNELELVRIQARCFTENIGSEKVMIKTGMTYEGTIRKGMYIKGRHQDLKMYSILKDEF</sequence>
<evidence type="ECO:0000313" key="2">
    <source>
        <dbReference type="EMBL" id="MFD1737593.1"/>
    </source>
</evidence>
<reference evidence="3" key="1">
    <citation type="journal article" date="2019" name="Int. J. Syst. Evol. Microbiol.">
        <title>The Global Catalogue of Microorganisms (GCM) 10K type strain sequencing project: providing services to taxonomists for standard genome sequencing and annotation.</title>
        <authorList>
            <consortium name="The Broad Institute Genomics Platform"/>
            <consortium name="The Broad Institute Genome Sequencing Center for Infectious Disease"/>
            <person name="Wu L."/>
            <person name="Ma J."/>
        </authorList>
    </citation>
    <scope>NUCLEOTIDE SEQUENCE [LARGE SCALE GENOMIC DNA]</scope>
    <source>
        <strain evidence="3">CCUG 49339</strain>
    </source>
</reference>
<dbReference type="InterPro" id="IPR051531">
    <property type="entry name" value="N-acetyltransferase"/>
</dbReference>
<dbReference type="Gene3D" id="3.40.630.30">
    <property type="match status" value="1"/>
</dbReference>
<dbReference type="RefSeq" id="WP_377928813.1">
    <property type="nucleotide sequence ID" value="NZ_JBHUEM010000021.1"/>
</dbReference>
<dbReference type="SUPFAM" id="SSF55729">
    <property type="entry name" value="Acyl-CoA N-acyltransferases (Nat)"/>
    <property type="match status" value="1"/>
</dbReference>
<keyword evidence="2" id="KW-0808">Transferase</keyword>
<keyword evidence="2" id="KW-0012">Acyltransferase</keyword>
<dbReference type="InterPro" id="IPR016181">
    <property type="entry name" value="Acyl_CoA_acyltransferase"/>
</dbReference>
<dbReference type="PANTHER" id="PTHR43792">
    <property type="entry name" value="GNAT FAMILY, PUTATIVE (AFU_ORTHOLOGUE AFUA_3G00765)-RELATED-RELATED"/>
    <property type="match status" value="1"/>
</dbReference>
<organism evidence="2 3">
    <name type="scientific">Bacillus salitolerans</name>
    <dbReference type="NCBI Taxonomy" id="1437434"/>
    <lineage>
        <taxon>Bacteria</taxon>
        <taxon>Bacillati</taxon>
        <taxon>Bacillota</taxon>
        <taxon>Bacilli</taxon>
        <taxon>Bacillales</taxon>
        <taxon>Bacillaceae</taxon>
        <taxon>Bacillus</taxon>
    </lineage>
</organism>
<dbReference type="InterPro" id="IPR000182">
    <property type="entry name" value="GNAT_dom"/>
</dbReference>
<accession>A0ABW4LU22</accession>
<name>A0ABW4LU22_9BACI</name>
<feature type="domain" description="N-acetyltransferase" evidence="1">
    <location>
        <begin position="16"/>
        <end position="180"/>
    </location>
</feature>
<dbReference type="GO" id="GO:0016746">
    <property type="term" value="F:acyltransferase activity"/>
    <property type="evidence" value="ECO:0007669"/>
    <property type="project" value="UniProtKB-KW"/>
</dbReference>
<dbReference type="EMBL" id="JBHUEM010000021">
    <property type="protein sequence ID" value="MFD1737593.1"/>
    <property type="molecule type" value="Genomic_DNA"/>
</dbReference>
<protein>
    <submittedName>
        <fullName evidence="2">GNAT family N-acetyltransferase</fullName>
        <ecNumber evidence="2">2.3.-.-</ecNumber>
    </submittedName>
</protein>
<evidence type="ECO:0000259" key="1">
    <source>
        <dbReference type="PROSITE" id="PS51186"/>
    </source>
</evidence>
<evidence type="ECO:0000313" key="3">
    <source>
        <dbReference type="Proteomes" id="UP001597214"/>
    </source>
</evidence>
<proteinExistence type="predicted"/>
<dbReference type="EC" id="2.3.-.-" evidence="2"/>
<comment type="caution">
    <text evidence="2">The sequence shown here is derived from an EMBL/GenBank/DDBJ whole genome shotgun (WGS) entry which is preliminary data.</text>
</comment>
<dbReference type="PROSITE" id="PS51186">
    <property type="entry name" value="GNAT"/>
    <property type="match status" value="1"/>
</dbReference>
<dbReference type="Pfam" id="PF13302">
    <property type="entry name" value="Acetyltransf_3"/>
    <property type="match status" value="1"/>
</dbReference>
<keyword evidence="3" id="KW-1185">Reference proteome</keyword>
<dbReference type="PANTHER" id="PTHR43792:SF9">
    <property type="entry name" value="RIBOSOMAL-PROTEIN-ALANINE ACETYLTRANSFERASE"/>
    <property type="match status" value="1"/>
</dbReference>
<dbReference type="Proteomes" id="UP001597214">
    <property type="component" value="Unassembled WGS sequence"/>
</dbReference>